<dbReference type="AlphaFoldDB" id="A0A0V1AAH5"/>
<comment type="caution">
    <text evidence="1">The sequence shown here is derived from an EMBL/GenBank/DDBJ whole genome shotgun (WGS) entry which is preliminary data.</text>
</comment>
<name>A0A0V1AAH5_9BILA</name>
<accession>A0A0V1AAH5</accession>
<evidence type="ECO:0000313" key="2">
    <source>
        <dbReference type="Proteomes" id="UP000054783"/>
    </source>
</evidence>
<sequence length="66" mass="7777">MSSRNSNSSKFVYYITVKFIILFEALEHHVALIELVHKEKSNFKLLLMLFNFLRNKLDVVGEEGKF</sequence>
<proteinExistence type="predicted"/>
<keyword evidence="2" id="KW-1185">Reference proteome</keyword>
<dbReference type="Proteomes" id="UP000054783">
    <property type="component" value="Unassembled WGS sequence"/>
</dbReference>
<reference evidence="1 2" key="1">
    <citation type="submission" date="2015-01" db="EMBL/GenBank/DDBJ databases">
        <title>Evolution of Trichinella species and genotypes.</title>
        <authorList>
            <person name="Korhonen P.K."/>
            <person name="Edoardo P."/>
            <person name="Giuseppe L.R."/>
            <person name="Gasser R.B."/>
        </authorList>
    </citation>
    <scope>NUCLEOTIDE SEQUENCE [LARGE SCALE GENOMIC DNA]</scope>
    <source>
        <strain evidence="1">ISS2496</strain>
    </source>
</reference>
<evidence type="ECO:0000313" key="1">
    <source>
        <dbReference type="EMBL" id="KRY21823.1"/>
    </source>
</evidence>
<dbReference type="EMBL" id="JYDQ01000013">
    <property type="protein sequence ID" value="KRY21823.1"/>
    <property type="molecule type" value="Genomic_DNA"/>
</dbReference>
<gene>
    <name evidence="1" type="ORF">T12_6645</name>
</gene>
<organism evidence="1 2">
    <name type="scientific">Trichinella patagoniensis</name>
    <dbReference type="NCBI Taxonomy" id="990121"/>
    <lineage>
        <taxon>Eukaryota</taxon>
        <taxon>Metazoa</taxon>
        <taxon>Ecdysozoa</taxon>
        <taxon>Nematoda</taxon>
        <taxon>Enoplea</taxon>
        <taxon>Dorylaimia</taxon>
        <taxon>Trichinellida</taxon>
        <taxon>Trichinellidae</taxon>
        <taxon>Trichinella</taxon>
    </lineage>
</organism>
<protein>
    <submittedName>
        <fullName evidence="1">Uncharacterized protein</fullName>
    </submittedName>
</protein>